<keyword evidence="2" id="KW-1185">Reference proteome</keyword>
<comment type="caution">
    <text evidence="1">The sequence shown here is derived from an EMBL/GenBank/DDBJ whole genome shotgun (WGS) entry which is preliminary data.</text>
</comment>
<dbReference type="OrthoDB" id="10607226at2759"/>
<evidence type="ECO:0000313" key="1">
    <source>
        <dbReference type="EMBL" id="KAJ7338329.1"/>
    </source>
</evidence>
<proteinExistence type="predicted"/>
<accession>A0A9Q0Y3W1</accession>
<evidence type="ECO:0000313" key="2">
    <source>
        <dbReference type="Proteomes" id="UP001142489"/>
    </source>
</evidence>
<dbReference type="EMBL" id="JAPFRF010000003">
    <property type="protein sequence ID" value="KAJ7338329.1"/>
    <property type="molecule type" value="Genomic_DNA"/>
</dbReference>
<sequence>MLAPSRGVGKARRRRHDLLLGQLGVLASLLSLVLLAGALAGQRGGRPDALAAAAVYDVLNSALETSDKWIGRRLLQEAEENVTDNPEETRHLYLKNCTEPELPGKYGCFENSGNAMKVPQLLA</sequence>
<dbReference type="AlphaFoldDB" id="A0A9Q0Y3W1"/>
<gene>
    <name evidence="1" type="ORF">JRQ81_011302</name>
</gene>
<protein>
    <submittedName>
        <fullName evidence="1">Uncharacterized protein</fullName>
    </submittedName>
</protein>
<reference evidence="1" key="1">
    <citation type="journal article" date="2023" name="DNA Res.">
        <title>Chromosome-level genome assembly of Phrynocephalus forsythii using third-generation DNA sequencing and Hi-C analysis.</title>
        <authorList>
            <person name="Qi Y."/>
            <person name="Zhao W."/>
            <person name="Zhao Y."/>
            <person name="Niu C."/>
            <person name="Cao S."/>
            <person name="Zhang Y."/>
        </authorList>
    </citation>
    <scope>NUCLEOTIDE SEQUENCE</scope>
    <source>
        <tissue evidence="1">Muscle</tissue>
    </source>
</reference>
<dbReference type="Proteomes" id="UP001142489">
    <property type="component" value="Unassembled WGS sequence"/>
</dbReference>
<organism evidence="1 2">
    <name type="scientific">Phrynocephalus forsythii</name>
    <dbReference type="NCBI Taxonomy" id="171643"/>
    <lineage>
        <taxon>Eukaryota</taxon>
        <taxon>Metazoa</taxon>
        <taxon>Chordata</taxon>
        <taxon>Craniata</taxon>
        <taxon>Vertebrata</taxon>
        <taxon>Euteleostomi</taxon>
        <taxon>Lepidosauria</taxon>
        <taxon>Squamata</taxon>
        <taxon>Bifurcata</taxon>
        <taxon>Unidentata</taxon>
        <taxon>Episquamata</taxon>
        <taxon>Toxicofera</taxon>
        <taxon>Iguania</taxon>
        <taxon>Acrodonta</taxon>
        <taxon>Agamidae</taxon>
        <taxon>Agaminae</taxon>
        <taxon>Phrynocephalus</taxon>
    </lineage>
</organism>
<name>A0A9Q0Y3W1_9SAUR</name>